<dbReference type="AlphaFoldDB" id="A0A3N0C593"/>
<dbReference type="PANTHER" id="PTHR46797">
    <property type="entry name" value="HTH-TYPE TRANSCRIPTIONAL REGULATOR"/>
    <property type="match status" value="1"/>
</dbReference>
<feature type="domain" description="HTH cro/C1-type" evidence="2">
    <location>
        <begin position="25"/>
        <end position="79"/>
    </location>
</feature>
<dbReference type="SUPFAM" id="SSF51182">
    <property type="entry name" value="RmlC-like cupins"/>
    <property type="match status" value="1"/>
</dbReference>
<proteinExistence type="predicted"/>
<organism evidence="3 4">
    <name type="scientific">Arthrobacter oryzae</name>
    <dbReference type="NCBI Taxonomy" id="409290"/>
    <lineage>
        <taxon>Bacteria</taxon>
        <taxon>Bacillati</taxon>
        <taxon>Actinomycetota</taxon>
        <taxon>Actinomycetes</taxon>
        <taxon>Micrococcales</taxon>
        <taxon>Micrococcaceae</taxon>
        <taxon>Arthrobacter</taxon>
    </lineage>
</organism>
<dbReference type="SMART" id="SM00530">
    <property type="entry name" value="HTH_XRE"/>
    <property type="match status" value="1"/>
</dbReference>
<dbReference type="Pfam" id="PF01381">
    <property type="entry name" value="HTH_3"/>
    <property type="match status" value="1"/>
</dbReference>
<dbReference type="CDD" id="cd00093">
    <property type="entry name" value="HTH_XRE"/>
    <property type="match status" value="1"/>
</dbReference>
<dbReference type="Gene3D" id="1.10.260.40">
    <property type="entry name" value="lambda repressor-like DNA-binding domains"/>
    <property type="match status" value="1"/>
</dbReference>
<dbReference type="SUPFAM" id="SSF47413">
    <property type="entry name" value="lambda repressor-like DNA-binding domains"/>
    <property type="match status" value="1"/>
</dbReference>
<dbReference type="Proteomes" id="UP000273807">
    <property type="component" value="Unassembled WGS sequence"/>
</dbReference>
<dbReference type="InterPro" id="IPR001387">
    <property type="entry name" value="Cro/C1-type_HTH"/>
</dbReference>
<dbReference type="GO" id="GO:0003700">
    <property type="term" value="F:DNA-binding transcription factor activity"/>
    <property type="evidence" value="ECO:0007669"/>
    <property type="project" value="TreeGrafter"/>
</dbReference>
<dbReference type="CDD" id="cd02209">
    <property type="entry name" value="cupin_XRE_C"/>
    <property type="match status" value="1"/>
</dbReference>
<dbReference type="Gene3D" id="2.60.120.10">
    <property type="entry name" value="Jelly Rolls"/>
    <property type="match status" value="1"/>
</dbReference>
<dbReference type="InterPro" id="IPR014710">
    <property type="entry name" value="RmlC-like_jellyroll"/>
</dbReference>
<dbReference type="InterPro" id="IPR013096">
    <property type="entry name" value="Cupin_2"/>
</dbReference>
<keyword evidence="4" id="KW-1185">Reference proteome</keyword>
<name>A0A3N0C593_9MICC</name>
<dbReference type="InterPro" id="IPR011051">
    <property type="entry name" value="RmlC_Cupin_sf"/>
</dbReference>
<protein>
    <submittedName>
        <fullName evidence="3">XRE family transcriptional regulator</fullName>
    </submittedName>
</protein>
<evidence type="ECO:0000313" key="3">
    <source>
        <dbReference type="EMBL" id="RNL58035.1"/>
    </source>
</evidence>
<comment type="caution">
    <text evidence="3">The sequence shown here is derived from an EMBL/GenBank/DDBJ whole genome shotgun (WGS) entry which is preliminary data.</text>
</comment>
<dbReference type="RefSeq" id="WP_123254266.1">
    <property type="nucleotide sequence ID" value="NZ_RBED01000070.1"/>
</dbReference>
<evidence type="ECO:0000259" key="2">
    <source>
        <dbReference type="PROSITE" id="PS50943"/>
    </source>
</evidence>
<reference evidence="3 4" key="1">
    <citation type="submission" date="2018-10" db="EMBL/GenBank/DDBJ databases">
        <title>Genome sequencing of Arthrobacter oryzae TNB02.</title>
        <authorList>
            <person name="Cho Y.-J."/>
            <person name="Cho A."/>
            <person name="Kim O.-S."/>
        </authorList>
    </citation>
    <scope>NUCLEOTIDE SEQUENCE [LARGE SCALE GENOMIC DNA]</scope>
    <source>
        <strain evidence="3 4">TNB02</strain>
    </source>
</reference>
<dbReference type="PROSITE" id="PS50943">
    <property type="entry name" value="HTH_CROC1"/>
    <property type="match status" value="1"/>
</dbReference>
<evidence type="ECO:0000313" key="4">
    <source>
        <dbReference type="Proteomes" id="UP000273807"/>
    </source>
</evidence>
<gene>
    <name evidence="3" type="ORF">D7003_04375</name>
</gene>
<dbReference type="OrthoDB" id="5114244at2"/>
<keyword evidence="1" id="KW-0238">DNA-binding</keyword>
<dbReference type="GO" id="GO:0005829">
    <property type="term" value="C:cytosol"/>
    <property type="evidence" value="ECO:0007669"/>
    <property type="project" value="TreeGrafter"/>
</dbReference>
<sequence length="202" mass="21800">MITESATGTASPATSALLATVGNKVRSMRKEKGMTLANLSEITGLSPAIVSQIERGLANPSFTTLAQLAHGLDIPVGKFFIGQAETRSPVVRKTERRNLKGVTRESVGEAVHELLTPGLNGGIEAQWIMTPPGHDTSSNPFSHSGEEFCYIVSGKKDVYLDGVCHSLSEGDSITYSSEIPHWYKNSYEEVCVAIWVNAPHAW</sequence>
<dbReference type="Pfam" id="PF07883">
    <property type="entry name" value="Cupin_2"/>
    <property type="match status" value="1"/>
</dbReference>
<dbReference type="PANTHER" id="PTHR46797:SF19">
    <property type="entry name" value="BLL2473 PROTEIN"/>
    <property type="match status" value="1"/>
</dbReference>
<dbReference type="InterPro" id="IPR050807">
    <property type="entry name" value="TransReg_Diox_bact_type"/>
</dbReference>
<dbReference type="GO" id="GO:0003677">
    <property type="term" value="F:DNA binding"/>
    <property type="evidence" value="ECO:0007669"/>
    <property type="project" value="UniProtKB-KW"/>
</dbReference>
<accession>A0A3N0C593</accession>
<dbReference type="EMBL" id="RBED01000070">
    <property type="protein sequence ID" value="RNL58035.1"/>
    <property type="molecule type" value="Genomic_DNA"/>
</dbReference>
<evidence type="ECO:0000256" key="1">
    <source>
        <dbReference type="ARBA" id="ARBA00023125"/>
    </source>
</evidence>
<dbReference type="InterPro" id="IPR010982">
    <property type="entry name" value="Lambda_DNA-bd_dom_sf"/>
</dbReference>